<dbReference type="Pfam" id="PF06108">
    <property type="entry name" value="DUF952"/>
    <property type="match status" value="1"/>
</dbReference>
<evidence type="ECO:0000313" key="2">
    <source>
        <dbReference type="Proteomes" id="UP001430306"/>
    </source>
</evidence>
<dbReference type="InterPro" id="IPR009297">
    <property type="entry name" value="DUF952"/>
</dbReference>
<dbReference type="Proteomes" id="UP001430306">
    <property type="component" value="Unassembled WGS sequence"/>
</dbReference>
<proteinExistence type="predicted"/>
<organism evidence="1 2">
    <name type="scientific">Rhodopirellula halodulae</name>
    <dbReference type="NCBI Taxonomy" id="2894198"/>
    <lineage>
        <taxon>Bacteria</taxon>
        <taxon>Pseudomonadati</taxon>
        <taxon>Planctomycetota</taxon>
        <taxon>Planctomycetia</taxon>
        <taxon>Pirellulales</taxon>
        <taxon>Pirellulaceae</taxon>
        <taxon>Rhodopirellula</taxon>
    </lineage>
</organism>
<accession>A0ABS8NLZ7</accession>
<protein>
    <submittedName>
        <fullName evidence="1">DUF952 domain-containing protein</fullName>
    </submittedName>
</protein>
<gene>
    <name evidence="1" type="ORF">LOC71_19860</name>
</gene>
<dbReference type="PANTHER" id="PTHR34129:SF1">
    <property type="entry name" value="DUF952 DOMAIN-CONTAINING PROTEIN"/>
    <property type="match status" value="1"/>
</dbReference>
<dbReference type="Gene3D" id="3.20.170.20">
    <property type="entry name" value="Protein of unknown function DUF952"/>
    <property type="match status" value="1"/>
</dbReference>
<evidence type="ECO:0000313" key="1">
    <source>
        <dbReference type="EMBL" id="MCC9644535.1"/>
    </source>
</evidence>
<sequence>MTAPATQTVCKIATQQQWEATQSTGILPPAPIDEKDGFIHLSTPEQVPGTLAAHFAGQSELVVLHIRVRDIEEHLKWETSRGGDLFPHLYAELPLSAVERCEPVQS</sequence>
<comment type="caution">
    <text evidence="1">The sequence shown here is derived from an EMBL/GenBank/DDBJ whole genome shotgun (WGS) entry which is preliminary data.</text>
</comment>
<dbReference type="SUPFAM" id="SSF56399">
    <property type="entry name" value="ADP-ribosylation"/>
    <property type="match status" value="1"/>
</dbReference>
<dbReference type="EMBL" id="JAJKFW010000056">
    <property type="protein sequence ID" value="MCC9644535.1"/>
    <property type="molecule type" value="Genomic_DNA"/>
</dbReference>
<reference evidence="1" key="1">
    <citation type="submission" date="2021-11" db="EMBL/GenBank/DDBJ databases">
        <title>Genome sequence.</title>
        <authorList>
            <person name="Sun Q."/>
        </authorList>
    </citation>
    <scope>NUCLEOTIDE SEQUENCE</scope>
    <source>
        <strain evidence="1">JC740</strain>
    </source>
</reference>
<dbReference type="RefSeq" id="WP_230276256.1">
    <property type="nucleotide sequence ID" value="NZ_JAJKFW010000056.1"/>
</dbReference>
<name>A0ABS8NLZ7_9BACT</name>
<dbReference type="PANTHER" id="PTHR34129">
    <property type="entry name" value="BLR1139 PROTEIN"/>
    <property type="match status" value="1"/>
</dbReference>
<keyword evidence="2" id="KW-1185">Reference proteome</keyword>